<proteinExistence type="predicted"/>
<evidence type="ECO:0000313" key="1">
    <source>
        <dbReference type="EMBL" id="MER9405930.1"/>
    </source>
</evidence>
<name>A0ABV1Z1Y7_9HYPH</name>
<gene>
    <name evidence="1" type="ORF">NKI36_18035</name>
</gene>
<evidence type="ECO:0000313" key="2">
    <source>
        <dbReference type="Proteomes" id="UP001433071"/>
    </source>
</evidence>
<dbReference type="Proteomes" id="UP001433071">
    <property type="component" value="Unassembled WGS sequence"/>
</dbReference>
<keyword evidence="2" id="KW-1185">Reference proteome</keyword>
<protein>
    <submittedName>
        <fullName evidence="1">Uncharacterized protein</fullName>
    </submittedName>
</protein>
<dbReference type="RefSeq" id="WP_352559348.1">
    <property type="nucleotide sequence ID" value="NZ_JAMYQB010000014.1"/>
</dbReference>
<sequence>MGWREDLIARHTEAIASMSEGVEWLESGKQQMNDVDSGGKATNMNADIIAHYKRAIDGLNHVVDRLKADIAQDKGA</sequence>
<accession>A0ABV1Z1Y7</accession>
<organism evidence="1 2">
    <name type="scientific">Mesorhizobium caraganae</name>
    <dbReference type="NCBI Taxonomy" id="483206"/>
    <lineage>
        <taxon>Bacteria</taxon>
        <taxon>Pseudomonadati</taxon>
        <taxon>Pseudomonadota</taxon>
        <taxon>Alphaproteobacteria</taxon>
        <taxon>Hyphomicrobiales</taxon>
        <taxon>Phyllobacteriaceae</taxon>
        <taxon>Mesorhizobium</taxon>
    </lineage>
</organism>
<dbReference type="EMBL" id="JAMYQB010000014">
    <property type="protein sequence ID" value="MER9405930.1"/>
    <property type="molecule type" value="Genomic_DNA"/>
</dbReference>
<reference evidence="1 2" key="1">
    <citation type="journal article" date="2024" name="Proc. Natl. Acad. Sci. U.S.A.">
        <title>The evolutionary genomics of adaptation to stress in wild rhizobium bacteria.</title>
        <authorList>
            <person name="Kehlet-Delgado H."/>
            <person name="Montoya A.P."/>
            <person name="Jensen K.T."/>
            <person name="Wendlandt C.E."/>
            <person name="Dexheimer C."/>
            <person name="Roberts M."/>
            <person name="Torres Martinez L."/>
            <person name="Friesen M.L."/>
            <person name="Griffitts J.S."/>
            <person name="Porter S.S."/>
        </authorList>
    </citation>
    <scope>NUCLEOTIDE SEQUENCE [LARGE SCALE GENOMIC DNA]</scope>
    <source>
        <strain evidence="1 2">M0641</strain>
    </source>
</reference>
<comment type="caution">
    <text evidence="1">The sequence shown here is derived from an EMBL/GenBank/DDBJ whole genome shotgun (WGS) entry which is preliminary data.</text>
</comment>